<keyword evidence="3" id="KW-0677">Repeat</keyword>
<dbReference type="InterPro" id="IPR007219">
    <property type="entry name" value="XnlR_reg_dom"/>
</dbReference>
<evidence type="ECO:0000256" key="6">
    <source>
        <dbReference type="ARBA" id="ARBA00023242"/>
    </source>
</evidence>
<proteinExistence type="predicted"/>
<evidence type="ECO:0000256" key="3">
    <source>
        <dbReference type="ARBA" id="ARBA00022737"/>
    </source>
</evidence>
<protein>
    <submittedName>
        <fullName evidence="8">Zinc finger rsv1</fullName>
    </submittedName>
</protein>
<comment type="subcellular location">
    <subcellularLocation>
        <location evidence="1">Nucleus</location>
    </subcellularLocation>
</comment>
<dbReference type="CDD" id="cd12148">
    <property type="entry name" value="fungal_TF_MHR"/>
    <property type="match status" value="1"/>
</dbReference>
<dbReference type="GO" id="GO:0000978">
    <property type="term" value="F:RNA polymerase II cis-regulatory region sequence-specific DNA binding"/>
    <property type="evidence" value="ECO:0007669"/>
    <property type="project" value="InterPro"/>
</dbReference>
<dbReference type="AlphaFoldDB" id="A0A8H5XPG8"/>
<reference evidence="8 9" key="1">
    <citation type="submission" date="2020-05" db="EMBL/GenBank/DDBJ databases">
        <title>Identification and distribution of gene clusters putatively required for synthesis of sphingolipid metabolism inhibitors in phylogenetically diverse species of the filamentous fungus Fusarium.</title>
        <authorList>
            <person name="Kim H.-S."/>
            <person name="Busman M."/>
            <person name="Brown D.W."/>
            <person name="Divon H."/>
            <person name="Uhlig S."/>
            <person name="Proctor R.H."/>
        </authorList>
    </citation>
    <scope>NUCLEOTIDE SEQUENCE [LARGE SCALE GENOMIC DNA]</scope>
    <source>
        <strain evidence="8 9">NRRL 26131</strain>
    </source>
</reference>
<comment type="caution">
    <text evidence="8">The sequence shown here is derived from an EMBL/GenBank/DDBJ whole genome shotgun (WGS) entry which is preliminary data.</text>
</comment>
<dbReference type="InterPro" id="IPR051059">
    <property type="entry name" value="VerF-like"/>
</dbReference>
<evidence type="ECO:0000256" key="2">
    <source>
        <dbReference type="ARBA" id="ARBA00022723"/>
    </source>
</evidence>
<dbReference type="GO" id="GO:0000785">
    <property type="term" value="C:chromatin"/>
    <property type="evidence" value="ECO:0007669"/>
    <property type="project" value="TreeGrafter"/>
</dbReference>
<name>A0A8H5XPG8_9HYPO</name>
<evidence type="ECO:0000259" key="7">
    <source>
        <dbReference type="Pfam" id="PF04082"/>
    </source>
</evidence>
<dbReference type="GO" id="GO:0005634">
    <property type="term" value="C:nucleus"/>
    <property type="evidence" value="ECO:0007669"/>
    <property type="project" value="UniProtKB-SubCell"/>
</dbReference>
<keyword evidence="2" id="KW-0479">Metal-binding</keyword>
<keyword evidence="5" id="KW-0862">Zinc</keyword>
<dbReference type="GO" id="GO:0008270">
    <property type="term" value="F:zinc ion binding"/>
    <property type="evidence" value="ECO:0007669"/>
    <property type="project" value="UniProtKB-KW"/>
</dbReference>
<evidence type="ECO:0000256" key="4">
    <source>
        <dbReference type="ARBA" id="ARBA00022771"/>
    </source>
</evidence>
<dbReference type="GO" id="GO:0006351">
    <property type="term" value="P:DNA-templated transcription"/>
    <property type="evidence" value="ECO:0007669"/>
    <property type="project" value="InterPro"/>
</dbReference>
<dbReference type="PANTHER" id="PTHR40626">
    <property type="entry name" value="MIP31509P"/>
    <property type="match status" value="1"/>
</dbReference>
<dbReference type="PANTHER" id="PTHR40626:SF7">
    <property type="entry name" value="TRANSCRIPTION FACTOR, PUTATIVE (AFU_ORTHOLOGUE AFUA_1G04110)-RELATED"/>
    <property type="match status" value="1"/>
</dbReference>
<evidence type="ECO:0000256" key="5">
    <source>
        <dbReference type="ARBA" id="ARBA00022833"/>
    </source>
</evidence>
<keyword evidence="9" id="KW-1185">Reference proteome</keyword>
<dbReference type="Proteomes" id="UP000532311">
    <property type="component" value="Unassembled WGS sequence"/>
</dbReference>
<dbReference type="Pfam" id="PF04082">
    <property type="entry name" value="Fungal_trans"/>
    <property type="match status" value="1"/>
</dbReference>
<evidence type="ECO:0000313" key="8">
    <source>
        <dbReference type="EMBL" id="KAF5697075.1"/>
    </source>
</evidence>
<sequence>MQLWGMKASAYTNFYSPPVGQRHAMNTDYADVESRNIEESESINLRRSECSPSTSGSLISDTEALAQDSAAFSAESYDNCLDISLTDLPGSPCTQLHESSGTDYLWFDDQFDLEAVESAIMEANQLPGLSNEQFFSVSLSATDNATGDALTATSGAIRRQMEVRKAIHSRWYTRPVLEPGIPQPSVSFMNHEEVDEDYRIILSTRLAPSPQDIALPSTEFLNLCVKLYFSKFQPLFPIIHSASFRPTSERALVLLSICSIGALFVGTDGAARCAKAIFTKLNKAILASWERYIHKGGCEALAVAQAATIGQTYGILSGQPNDLLLTESFHGTIIAWARQAGLFRVREALESTDTIDVTDIEGSWRRWAQREETLRLILALQIHDSEFTKIFHHEGLLGYDHNRLPTCCSAELFSATTASKWHAAVTSMTQTARHGENLVPLAGYYAHISEARCRGLLEDHGTTIRQRLTLWHERIVGSVVDLNHDPFSLMGLWHQAFMALYVDFDFLERIIGRDETPPTVLEEDEVSRWVRSNDGFRCAVHAALIIKIHSMQAIADESAIHVPLSLFYAGVVVYCYIKFGGLEIQRNVGITELKRSESSSIDVMEQMGPNTLYNVTDILRRHGHWDISRRPALILSFLIEEVTNAEMQ</sequence>
<dbReference type="GO" id="GO:0000981">
    <property type="term" value="F:DNA-binding transcription factor activity, RNA polymerase II-specific"/>
    <property type="evidence" value="ECO:0007669"/>
    <property type="project" value="InterPro"/>
</dbReference>
<evidence type="ECO:0000256" key="1">
    <source>
        <dbReference type="ARBA" id="ARBA00004123"/>
    </source>
</evidence>
<organism evidence="8 9">
    <name type="scientific">Fusarium globosum</name>
    <dbReference type="NCBI Taxonomy" id="78864"/>
    <lineage>
        <taxon>Eukaryota</taxon>
        <taxon>Fungi</taxon>
        <taxon>Dikarya</taxon>
        <taxon>Ascomycota</taxon>
        <taxon>Pezizomycotina</taxon>
        <taxon>Sordariomycetes</taxon>
        <taxon>Hypocreomycetidae</taxon>
        <taxon>Hypocreales</taxon>
        <taxon>Nectriaceae</taxon>
        <taxon>Fusarium</taxon>
        <taxon>Fusarium fujikuroi species complex</taxon>
    </lineage>
</organism>
<evidence type="ECO:0000313" key="9">
    <source>
        <dbReference type="Proteomes" id="UP000532311"/>
    </source>
</evidence>
<dbReference type="EMBL" id="JAAQPF010000778">
    <property type="protein sequence ID" value="KAF5697075.1"/>
    <property type="molecule type" value="Genomic_DNA"/>
</dbReference>
<accession>A0A8H5XPG8</accession>
<keyword evidence="6" id="KW-0539">Nucleus</keyword>
<keyword evidence="4" id="KW-0863">Zinc-finger</keyword>
<gene>
    <name evidence="8" type="ORF">FGLOB1_13029</name>
</gene>
<feature type="domain" description="Xylanolytic transcriptional activator regulatory" evidence="7">
    <location>
        <begin position="226"/>
        <end position="380"/>
    </location>
</feature>